<gene>
    <name evidence="3" type="ORF">COA96_17310</name>
</gene>
<dbReference type="Pfam" id="PF20303">
    <property type="entry name" value="YLATT"/>
    <property type="match status" value="1"/>
</dbReference>
<dbReference type="Proteomes" id="UP000218327">
    <property type="component" value="Unassembled WGS sequence"/>
</dbReference>
<evidence type="ECO:0000256" key="1">
    <source>
        <dbReference type="SAM" id="Phobius"/>
    </source>
</evidence>
<evidence type="ECO:0000259" key="2">
    <source>
        <dbReference type="Pfam" id="PF20303"/>
    </source>
</evidence>
<protein>
    <recommendedName>
        <fullName evidence="2">YEATS-Like-Associating Three TM domain-containing protein</fullName>
    </recommendedName>
</protein>
<accession>A0A2A5AF79</accession>
<dbReference type="AlphaFoldDB" id="A0A2A5AF79"/>
<organism evidence="3 4">
    <name type="scientific">SAR86 cluster bacterium</name>
    <dbReference type="NCBI Taxonomy" id="2030880"/>
    <lineage>
        <taxon>Bacteria</taxon>
        <taxon>Pseudomonadati</taxon>
        <taxon>Pseudomonadota</taxon>
        <taxon>Gammaproteobacteria</taxon>
        <taxon>SAR86 cluster</taxon>
    </lineage>
</organism>
<proteinExistence type="predicted"/>
<dbReference type="EMBL" id="NVVJ01000103">
    <property type="protein sequence ID" value="PCJ17933.1"/>
    <property type="molecule type" value="Genomic_DNA"/>
</dbReference>
<feature type="domain" description="YEATS-Like-Associating Three TM" evidence="2">
    <location>
        <begin position="5"/>
        <end position="111"/>
    </location>
</feature>
<keyword evidence="1" id="KW-1133">Transmembrane helix</keyword>
<keyword evidence="1" id="KW-0472">Membrane</keyword>
<sequence>MTGHFSSLVFIMLLVGAAGGVINYCTLSSRNALDAALLRRCIMLGVLSTFLVPFVLSLFGSTLIVDSEGDPANLLNYVAICLTVAILPRFFLANVSENVMAQAQATSEKVDMLQYQLRQLQDELLPLIDTETEDDALVELSNGSGTAPDELDLTSSNVLKTLGCGRFIYRSLPGLCQESDTDESTMLKTLGFLTLKSLAGRIGGRKGVRWYITEQGRRLISASA</sequence>
<evidence type="ECO:0000313" key="4">
    <source>
        <dbReference type="Proteomes" id="UP000218327"/>
    </source>
</evidence>
<comment type="caution">
    <text evidence="3">The sequence shown here is derived from an EMBL/GenBank/DDBJ whole genome shotgun (WGS) entry which is preliminary data.</text>
</comment>
<name>A0A2A5AF79_9GAMM</name>
<feature type="transmembrane region" description="Helical" evidence="1">
    <location>
        <begin position="37"/>
        <end position="59"/>
    </location>
</feature>
<reference evidence="4" key="1">
    <citation type="submission" date="2017-08" db="EMBL/GenBank/DDBJ databases">
        <title>A dynamic microbial community with high functional redundancy inhabits the cold, oxic subseafloor aquifer.</title>
        <authorList>
            <person name="Tully B.J."/>
            <person name="Wheat C.G."/>
            <person name="Glazer B.T."/>
            <person name="Huber J.A."/>
        </authorList>
    </citation>
    <scope>NUCLEOTIDE SEQUENCE [LARGE SCALE GENOMIC DNA]</scope>
</reference>
<feature type="transmembrane region" description="Helical" evidence="1">
    <location>
        <begin position="74"/>
        <end position="92"/>
    </location>
</feature>
<feature type="transmembrane region" description="Helical" evidence="1">
    <location>
        <begin position="6"/>
        <end position="25"/>
    </location>
</feature>
<dbReference type="InterPro" id="IPR046890">
    <property type="entry name" value="YLATT"/>
</dbReference>
<evidence type="ECO:0000313" key="3">
    <source>
        <dbReference type="EMBL" id="PCJ17933.1"/>
    </source>
</evidence>
<keyword evidence="1" id="KW-0812">Transmembrane</keyword>